<dbReference type="PATRIC" id="fig|658445.3.peg.2355"/>
<evidence type="ECO:0000313" key="1">
    <source>
        <dbReference type="EMBL" id="AJR07190.1"/>
    </source>
</evidence>
<reference evidence="1 2" key="1">
    <citation type="submission" date="2013-05" db="EMBL/GenBank/DDBJ databases">
        <title>Complete genome sequence of the lipase-producing bacterium Photobacterium gaetbulicola Gung47.</title>
        <authorList>
            <person name="Kim Y.-O."/>
        </authorList>
    </citation>
    <scope>NUCLEOTIDE SEQUENCE [LARGE SCALE GENOMIC DNA]</scope>
    <source>
        <strain evidence="1 2">Gung47</strain>
    </source>
</reference>
<accession>A0A0C5WVR9</accession>
<organism evidence="1 2">
    <name type="scientific">Photobacterium gaetbulicola Gung47</name>
    <dbReference type="NCBI Taxonomy" id="658445"/>
    <lineage>
        <taxon>Bacteria</taxon>
        <taxon>Pseudomonadati</taxon>
        <taxon>Pseudomonadota</taxon>
        <taxon>Gammaproteobacteria</taxon>
        <taxon>Vibrionales</taxon>
        <taxon>Vibrionaceae</taxon>
        <taxon>Photobacterium</taxon>
    </lineage>
</organism>
<proteinExistence type="predicted"/>
<keyword evidence="2" id="KW-1185">Reference proteome</keyword>
<protein>
    <submittedName>
        <fullName evidence="1">Uncharacterized protein</fullName>
    </submittedName>
</protein>
<gene>
    <name evidence="1" type="ORF">H744_2c0454</name>
</gene>
<dbReference type="Proteomes" id="UP000032303">
    <property type="component" value="Chromosome 2"/>
</dbReference>
<name>A0A0C5WVR9_9GAMM</name>
<dbReference type="AlphaFoldDB" id="A0A0C5WVR9"/>
<dbReference type="EMBL" id="CP005974">
    <property type="protein sequence ID" value="AJR07190.1"/>
    <property type="molecule type" value="Genomic_DNA"/>
</dbReference>
<evidence type="ECO:0000313" key="2">
    <source>
        <dbReference type="Proteomes" id="UP000032303"/>
    </source>
</evidence>
<dbReference type="KEGG" id="pgb:H744_2c0454"/>
<sequence length="1019" mass="117835">MLHLSLIHITKQVFIRVSYSDKLLKVSLLYGVLHMINTIDNSFIRSVVPKTRTRSTIQVQDIKSKKARNLVRGIDPSSHRSTKKALEKIKHNCKYSDYKKALQYIKTSPIFDNNDIGQLFNEHCPKGMPSLVEFSPREITFQIDCYSSKLLEISEKAEDIVKYLKDNDLISALNACNEMVDLKGTSIFLIRMLSYITNRYNLLSYEDNEVLSKIDFLKSKIQLSKCSFVEEAVTQLSNLRTSHLAICKRINDFSGTFPYGYIAKSFIKPIPQDSKEFDQTLSAFYSFSLFDAFLYFKMIISQDLPFLTKLEIKDELSSAYEKITCIDFLPDTMYESIDESSGYYYLRECFLFVEQPKALEFLTIHGYYYSDFSNNYSSISHVKNLIDRYFLGLNSLNQLKCSNFNEVHINWDKYESSTCGMLENSTALIHLLTKKQGHLDEEEQLLFVKLMSFSRDVGQICHPDYLLSIANSAKDNQLKLVTQCLITINKNSQYNEHQLRSTIQNYCINEFNSDLIELLKYLYDVSPAVAEHLLQACNETFLCTLFLLVEKPVDALQLRADMLHWFGEKTDDERYIDRAKTLRIDIQINKERGTIDDSRIYVDPLKFTQWFEDNMVSKLTMALDNLIIGSQFVKLDWSKKNASLGTSEEIIDSILNCYKEFCENKVFGIASYLGRRIRHGTFKGTAITEVKNLPKKEEYQHLFEDKDFKNKFDEWMLQYESMIEDLVKTHLQIKSKRKPHGLITTSIDSPIKNTAADQLIIEILNIYSKRSGVIRLPSLITDCCWKLVDYDLTRTKKLLSEMKSSHGVFSYTPKNYSNKFRRQYSKFTQEVNSITGQKFGLMASWFNKPNYASPSTDIYLLFNVVVSEVKDSVSNFNPVIDLDDRNFSVNGGTYYVIYDALYVLVHNTARHGKSDGKILFSVSKPEDRNAIKINLMSEVDSYEALNHAKEQIEKGLKITDNDDDAHIIEGKSGLKKLRKLEKEGSISNISFMTDEENTMLCFEFYFELSSRGKYNDIDS</sequence>
<dbReference type="HOGENOM" id="CLU_300865_0_0_6"/>